<feature type="binding site" evidence="8">
    <location>
        <position position="166"/>
    </location>
    <ligand>
        <name>Mg(2+)</name>
        <dbReference type="ChEBI" id="CHEBI:18420"/>
    </ligand>
</feature>
<dbReference type="InterPro" id="IPR017850">
    <property type="entry name" value="Alkaline_phosphatase_core_sf"/>
</dbReference>
<reference evidence="10" key="1">
    <citation type="submission" date="2023-05" db="EMBL/GenBank/DDBJ databases">
        <title>Anaerotaeda fermentans gen. nov., sp. nov., a novel anaerobic planctomycete of the new family within the order Sedimentisphaerales isolated from Taman Peninsula, Russia.</title>
        <authorList>
            <person name="Khomyakova M.A."/>
            <person name="Merkel A.Y."/>
            <person name="Slobodkin A.I."/>
        </authorList>
    </citation>
    <scope>NUCLEOTIDE SEQUENCE</scope>
    <source>
        <strain evidence="10">M17dextr</strain>
    </source>
</reference>
<gene>
    <name evidence="10" type="ORF">QJ522_16930</name>
</gene>
<dbReference type="PANTHER" id="PTHR11596:SF5">
    <property type="entry name" value="ALKALINE PHOSPHATASE"/>
    <property type="match status" value="1"/>
</dbReference>
<organism evidence="10 11">
    <name type="scientific">Anaerobaca lacustris</name>
    <dbReference type="NCBI Taxonomy" id="3044600"/>
    <lineage>
        <taxon>Bacteria</taxon>
        <taxon>Pseudomonadati</taxon>
        <taxon>Planctomycetota</taxon>
        <taxon>Phycisphaerae</taxon>
        <taxon>Sedimentisphaerales</taxon>
        <taxon>Anaerobacaceae</taxon>
        <taxon>Anaerobaca</taxon>
    </lineage>
</organism>
<evidence type="ECO:0000256" key="3">
    <source>
        <dbReference type="ARBA" id="ARBA00022723"/>
    </source>
</evidence>
<keyword evidence="3 8" id="KW-0479">Metal-binding</keyword>
<dbReference type="AlphaFoldDB" id="A0AAW6U3S3"/>
<comment type="cofactor">
    <cofactor evidence="8">
        <name>Zn(2+)</name>
        <dbReference type="ChEBI" id="CHEBI:29105"/>
    </cofactor>
    <text evidence="8">Binds 2 Zn(2+) ions.</text>
</comment>
<dbReference type="PROSITE" id="PS00123">
    <property type="entry name" value="ALKALINE_PHOSPHATASE"/>
    <property type="match status" value="1"/>
</dbReference>
<feature type="binding site" evidence="8">
    <location>
        <position position="300"/>
    </location>
    <ligand>
        <name>Zn(2+)</name>
        <dbReference type="ChEBI" id="CHEBI:29105"/>
        <label>2</label>
    </ligand>
</feature>
<feature type="binding site" evidence="8">
    <location>
        <position position="71"/>
    </location>
    <ligand>
        <name>Mg(2+)</name>
        <dbReference type="ChEBI" id="CHEBI:18420"/>
    </ligand>
</feature>
<evidence type="ECO:0000256" key="9">
    <source>
        <dbReference type="RuleBase" id="RU003946"/>
    </source>
</evidence>
<keyword evidence="6 8" id="KW-0460">Magnesium</keyword>
<dbReference type="Gene3D" id="3.40.720.10">
    <property type="entry name" value="Alkaline Phosphatase, subunit A"/>
    <property type="match status" value="1"/>
</dbReference>
<dbReference type="Pfam" id="PF00245">
    <property type="entry name" value="Alk_phosphatase"/>
    <property type="match status" value="2"/>
</dbReference>
<keyword evidence="2" id="KW-0597">Phosphoprotein</keyword>
<accession>A0AAW6U3S3</accession>
<dbReference type="SMART" id="SM00098">
    <property type="entry name" value="alkPPc"/>
    <property type="match status" value="1"/>
</dbReference>
<feature type="binding site" evidence="8">
    <location>
        <position position="71"/>
    </location>
    <ligand>
        <name>Zn(2+)</name>
        <dbReference type="ChEBI" id="CHEBI:29105"/>
        <label>2</label>
    </ligand>
</feature>
<keyword evidence="4" id="KW-0378">Hydrolase</keyword>
<dbReference type="GO" id="GO:0046872">
    <property type="term" value="F:metal ion binding"/>
    <property type="evidence" value="ECO:0007669"/>
    <property type="project" value="UniProtKB-KW"/>
</dbReference>
<protein>
    <submittedName>
        <fullName evidence="10">Alkaline phosphatase</fullName>
    </submittedName>
</protein>
<dbReference type="InterPro" id="IPR001952">
    <property type="entry name" value="Alkaline_phosphatase"/>
</dbReference>
<dbReference type="SUPFAM" id="SSF53649">
    <property type="entry name" value="Alkaline phosphatase-like"/>
    <property type="match status" value="1"/>
</dbReference>
<keyword evidence="11" id="KW-1185">Reference proteome</keyword>
<dbReference type="PRINTS" id="PR00113">
    <property type="entry name" value="ALKPHPHTASE"/>
</dbReference>
<dbReference type="PANTHER" id="PTHR11596">
    <property type="entry name" value="ALKALINE PHOSPHATASE"/>
    <property type="match status" value="1"/>
</dbReference>
<feature type="binding site" evidence="8">
    <location>
        <position position="295"/>
    </location>
    <ligand>
        <name>Mg(2+)</name>
        <dbReference type="ChEBI" id="CHEBI:18420"/>
    </ligand>
</feature>
<feature type="active site" description="Phosphoserine intermediate" evidence="7">
    <location>
        <position position="115"/>
    </location>
</feature>
<sequence>MMKSRRALPVTTTAVTIVILLSTILSAASGVDYPNPKNDANDISFYRPPARDRVYPAVPPRVRNVILLIGDGMGLSQVMLARMKAMGAQGKLNMQLLPVHGLIRTHSADKLVTDSAAAGTALACGIKTKNGMIGVAPDGTPYYTILEAAQAKGMATGLVATSTISHATPASFGAHVKSRKMEDTIAEHLIGNRINVLFGGGRKYFLPQSESKSGRKDDKDLLAEARDAGYAVIETANQLRWISGPRVLGLFHLDGMTTFAPEPMLAEMTKKAVSLLDETAADSRKYGRGFFLMVEGSQIDWACHANDAANCVRQTLLFDEAVREAVNFALADGRTLVVVTADHETGGLTIPDGDLDGDNIKVHWSTKGHSAAPVPVFAIGPRSELFGGVYDNTDIPQKIAQALGIKPFPQARQ</sequence>
<feature type="binding site" evidence="8">
    <location>
        <position position="168"/>
    </location>
    <ligand>
        <name>Mg(2+)</name>
        <dbReference type="ChEBI" id="CHEBI:18420"/>
    </ligand>
</feature>
<comment type="caution">
    <text evidence="10">The sequence shown here is derived from an EMBL/GenBank/DDBJ whole genome shotgun (WGS) entry which is preliminary data.</text>
</comment>
<evidence type="ECO:0000256" key="2">
    <source>
        <dbReference type="ARBA" id="ARBA00022553"/>
    </source>
</evidence>
<evidence type="ECO:0000256" key="7">
    <source>
        <dbReference type="PIRSR" id="PIRSR601952-1"/>
    </source>
</evidence>
<evidence type="ECO:0000256" key="4">
    <source>
        <dbReference type="ARBA" id="ARBA00022801"/>
    </source>
</evidence>
<comment type="cofactor">
    <cofactor evidence="8">
        <name>Mg(2+)</name>
        <dbReference type="ChEBI" id="CHEBI:18420"/>
    </cofactor>
    <text evidence="8">Binds 1 Mg(2+) ion.</text>
</comment>
<evidence type="ECO:0000256" key="5">
    <source>
        <dbReference type="ARBA" id="ARBA00022833"/>
    </source>
</evidence>
<evidence type="ECO:0000256" key="8">
    <source>
        <dbReference type="PIRSR" id="PIRSR601952-2"/>
    </source>
</evidence>
<proteinExistence type="inferred from homology"/>
<evidence type="ECO:0000256" key="6">
    <source>
        <dbReference type="ARBA" id="ARBA00022842"/>
    </source>
</evidence>
<feature type="binding site" evidence="8">
    <location>
        <position position="304"/>
    </location>
    <ligand>
        <name>Zn(2+)</name>
        <dbReference type="ChEBI" id="CHEBI:29105"/>
        <label>2</label>
    </ligand>
</feature>
<evidence type="ECO:0000313" key="11">
    <source>
        <dbReference type="Proteomes" id="UP001431776"/>
    </source>
</evidence>
<feature type="binding site" evidence="8">
    <location>
        <position position="343"/>
    </location>
    <ligand>
        <name>Zn(2+)</name>
        <dbReference type="ChEBI" id="CHEBI:29105"/>
        <label>2</label>
    </ligand>
</feature>
<dbReference type="CDD" id="cd16012">
    <property type="entry name" value="ALP"/>
    <property type="match status" value="1"/>
</dbReference>
<dbReference type="Proteomes" id="UP001431776">
    <property type="component" value="Unassembled WGS sequence"/>
</dbReference>
<dbReference type="GO" id="GO:0004035">
    <property type="term" value="F:alkaline phosphatase activity"/>
    <property type="evidence" value="ECO:0007669"/>
    <property type="project" value="TreeGrafter"/>
</dbReference>
<feature type="binding site" evidence="8">
    <location>
        <position position="342"/>
    </location>
    <ligand>
        <name>Zn(2+)</name>
        <dbReference type="ChEBI" id="CHEBI:29105"/>
        <label>2</label>
    </ligand>
</feature>
<comment type="similarity">
    <text evidence="1 9">Belongs to the alkaline phosphatase family.</text>
</comment>
<dbReference type="RefSeq" id="WP_349246157.1">
    <property type="nucleotide sequence ID" value="NZ_JASCXX010000024.1"/>
</dbReference>
<evidence type="ECO:0000313" key="10">
    <source>
        <dbReference type="EMBL" id="MDI6450746.1"/>
    </source>
</evidence>
<name>A0AAW6U3S3_9BACT</name>
<dbReference type="EMBL" id="JASCXX010000024">
    <property type="protein sequence ID" value="MDI6450746.1"/>
    <property type="molecule type" value="Genomic_DNA"/>
</dbReference>
<keyword evidence="5 8" id="KW-0862">Zinc</keyword>
<dbReference type="InterPro" id="IPR018299">
    <property type="entry name" value="Alkaline_phosphatase_AS"/>
</dbReference>
<evidence type="ECO:0000256" key="1">
    <source>
        <dbReference type="ARBA" id="ARBA00005984"/>
    </source>
</evidence>